<reference evidence="1" key="1">
    <citation type="submission" date="2023-03" db="EMBL/GenBank/DDBJ databases">
        <title>Massive genome expansion in bonnet fungi (Mycena s.s.) driven by repeated elements and novel gene families across ecological guilds.</title>
        <authorList>
            <consortium name="Lawrence Berkeley National Laboratory"/>
            <person name="Harder C.B."/>
            <person name="Miyauchi S."/>
            <person name="Viragh M."/>
            <person name="Kuo A."/>
            <person name="Thoen E."/>
            <person name="Andreopoulos B."/>
            <person name="Lu D."/>
            <person name="Skrede I."/>
            <person name="Drula E."/>
            <person name="Henrissat B."/>
            <person name="Morin E."/>
            <person name="Kohler A."/>
            <person name="Barry K."/>
            <person name="LaButti K."/>
            <person name="Morin E."/>
            <person name="Salamov A."/>
            <person name="Lipzen A."/>
            <person name="Mereny Z."/>
            <person name="Hegedus B."/>
            <person name="Baldrian P."/>
            <person name="Stursova M."/>
            <person name="Weitz H."/>
            <person name="Taylor A."/>
            <person name="Grigoriev I.V."/>
            <person name="Nagy L.G."/>
            <person name="Martin F."/>
            <person name="Kauserud H."/>
        </authorList>
    </citation>
    <scope>NUCLEOTIDE SEQUENCE</scope>
    <source>
        <strain evidence="1">CBHHK173m</strain>
    </source>
</reference>
<dbReference type="AlphaFoldDB" id="A0AAD6TRI1"/>
<accession>A0AAD6TRI1</accession>
<dbReference type="Proteomes" id="UP001222325">
    <property type="component" value="Unassembled WGS sequence"/>
</dbReference>
<evidence type="ECO:0000313" key="1">
    <source>
        <dbReference type="EMBL" id="KAJ7075326.1"/>
    </source>
</evidence>
<keyword evidence="2" id="KW-1185">Reference proteome</keyword>
<gene>
    <name evidence="1" type="ORF">B0H15DRAFT_765513</name>
</gene>
<dbReference type="EMBL" id="JARJCN010000098">
    <property type="protein sequence ID" value="KAJ7075326.1"/>
    <property type="molecule type" value="Genomic_DNA"/>
</dbReference>
<organism evidence="1 2">
    <name type="scientific">Mycena belliarum</name>
    <dbReference type="NCBI Taxonomy" id="1033014"/>
    <lineage>
        <taxon>Eukaryota</taxon>
        <taxon>Fungi</taxon>
        <taxon>Dikarya</taxon>
        <taxon>Basidiomycota</taxon>
        <taxon>Agaricomycotina</taxon>
        <taxon>Agaricomycetes</taxon>
        <taxon>Agaricomycetidae</taxon>
        <taxon>Agaricales</taxon>
        <taxon>Marasmiineae</taxon>
        <taxon>Mycenaceae</taxon>
        <taxon>Mycena</taxon>
    </lineage>
</organism>
<evidence type="ECO:0000313" key="2">
    <source>
        <dbReference type="Proteomes" id="UP001222325"/>
    </source>
</evidence>
<comment type="caution">
    <text evidence="1">The sequence shown here is derived from an EMBL/GenBank/DDBJ whole genome shotgun (WGS) entry which is preliminary data.</text>
</comment>
<name>A0AAD6TRI1_9AGAR</name>
<sequence length="167" mass="18833">MTKPQAGHNGLGYRNIDTITPDVHPPYLQRQEIRGSAKAQWVLTDIINMALFLEPHVSGDGNKYKTPVLKSLTEHLNDRVILGGFKKFNGVKQKLADILAIYRGVSYLKTRSGGSWDDDFGVNVITQTEAEVWDTLVLSHPECTPFRNRGWPPYPFFERLDPAKPKG</sequence>
<evidence type="ECO:0008006" key="3">
    <source>
        <dbReference type="Google" id="ProtNLM"/>
    </source>
</evidence>
<proteinExistence type="predicted"/>
<feature type="non-terminal residue" evidence="1">
    <location>
        <position position="167"/>
    </location>
</feature>
<protein>
    <recommendedName>
        <fullName evidence="3">Myb/SANT-like domain-containing protein</fullName>
    </recommendedName>
</protein>